<evidence type="ECO:0000313" key="7">
    <source>
        <dbReference type="EMBL" id="NMK96613.1"/>
    </source>
</evidence>
<name>A0A7Z7YWC4_STACP</name>
<evidence type="ECO:0000256" key="1">
    <source>
        <dbReference type="ARBA" id="ARBA00009379"/>
    </source>
</evidence>
<comment type="caution">
    <text evidence="8">The sequence shown here is derived from an EMBL/GenBank/DDBJ whole genome shotgun (WGS) entry which is preliminary data.</text>
</comment>
<reference evidence="10 11" key="2">
    <citation type="submission" date="2020-04" db="EMBL/GenBank/DDBJ databases">
        <title>The Epidemiology and Molecular Characteristics of Linezolid-Resistant Staphylococcus capitis in Huashan Hospital, Shanghai.</title>
        <authorList>
            <person name="Ding L."/>
            <person name="Li P."/>
            <person name="Yang Y."/>
            <person name="Lin D."/>
            <person name="Xu X."/>
        </authorList>
    </citation>
    <scope>NUCLEOTIDE SEQUENCE [LARGE SCALE GENOMIC DNA]</scope>
    <source>
        <strain evidence="7 11">12-86</strain>
        <strain evidence="6 10">17-84</strain>
    </source>
</reference>
<dbReference type="RefSeq" id="WP_030065142.1">
    <property type="nucleotide sequence ID" value="NZ_AP014956.1"/>
</dbReference>
<keyword evidence="2" id="KW-0929">Antimicrobial</keyword>
<sequence length="44" mass="4999">MKCVKEKKELFDLDVKVNAREISNSKSDPPNTSLIWCTDGCAKR</sequence>
<dbReference type="Pfam" id="PF02052">
    <property type="entry name" value="Gallidermin"/>
    <property type="match status" value="1"/>
</dbReference>
<dbReference type="Proteomes" id="UP000550736">
    <property type="component" value="Unassembled WGS sequence"/>
</dbReference>
<gene>
    <name evidence="8" type="ORF">EQ811_02180</name>
    <name evidence="7" type="ORF">HHM13_00675</name>
    <name evidence="6" type="ORF">HHM24_05555</name>
</gene>
<keyword evidence="4" id="KW-0044">Antibiotic</keyword>
<dbReference type="EMBL" id="JABBMI010000058">
    <property type="protein sequence ID" value="NMK54220.1"/>
    <property type="molecule type" value="Genomic_DNA"/>
</dbReference>
<proteinExistence type="inferred from homology"/>
<protein>
    <submittedName>
        <fullName evidence="8">Gallidermin family protein</fullName>
    </submittedName>
</protein>
<dbReference type="GO" id="GO:0042742">
    <property type="term" value="P:defense response to bacterium"/>
    <property type="evidence" value="ECO:0007669"/>
    <property type="project" value="UniProtKB-KW"/>
</dbReference>
<evidence type="ECO:0000313" key="10">
    <source>
        <dbReference type="Proteomes" id="UP000538955"/>
    </source>
</evidence>
<evidence type="ECO:0000313" key="11">
    <source>
        <dbReference type="Proteomes" id="UP000550736"/>
    </source>
</evidence>
<evidence type="ECO:0000313" key="8">
    <source>
        <dbReference type="EMBL" id="TBW77895.1"/>
    </source>
</evidence>
<evidence type="ECO:0000313" key="6">
    <source>
        <dbReference type="EMBL" id="NMK54220.1"/>
    </source>
</evidence>
<reference evidence="8 9" key="1">
    <citation type="journal article" date="2019" name="Sci. Transl. Med.">
        <title>Quorum sensing between bacterial species on the skin protects against epidermal injury in atopic dermatitis.</title>
        <authorList>
            <person name="Williams M.R."/>
        </authorList>
    </citation>
    <scope>NUCLEOTIDE SEQUENCE [LARGE SCALE GENOMIC DNA]</scope>
    <source>
        <strain evidence="8 9">H8</strain>
    </source>
</reference>
<accession>A0A7Z7YWC4</accession>
<evidence type="ECO:0000313" key="9">
    <source>
        <dbReference type="Proteomes" id="UP000291949"/>
    </source>
</evidence>
<evidence type="ECO:0000256" key="3">
    <source>
        <dbReference type="ARBA" id="ARBA00022789"/>
    </source>
</evidence>
<comment type="similarity">
    <text evidence="1">Belongs to the type A lantibiotic family.</text>
</comment>
<keyword evidence="10" id="KW-1185">Reference proteome</keyword>
<organism evidence="8 9">
    <name type="scientific">Staphylococcus capitis</name>
    <dbReference type="NCBI Taxonomy" id="29388"/>
    <lineage>
        <taxon>Bacteria</taxon>
        <taxon>Bacillati</taxon>
        <taxon>Bacillota</taxon>
        <taxon>Bacilli</taxon>
        <taxon>Bacillales</taxon>
        <taxon>Staphylococcaceae</taxon>
        <taxon>Staphylococcus</taxon>
    </lineage>
</organism>
<evidence type="ECO:0000256" key="5">
    <source>
        <dbReference type="ARBA" id="ARBA00023048"/>
    </source>
</evidence>
<dbReference type="EMBL" id="JABBLX010000001">
    <property type="protein sequence ID" value="NMK96613.1"/>
    <property type="molecule type" value="Genomic_DNA"/>
</dbReference>
<dbReference type="AlphaFoldDB" id="A0A7Z7YWC4"/>
<dbReference type="EMBL" id="SCHC01000001">
    <property type="protein sequence ID" value="TBW77895.1"/>
    <property type="molecule type" value="Genomic_DNA"/>
</dbReference>
<dbReference type="GO" id="GO:0005102">
    <property type="term" value="F:signaling receptor binding"/>
    <property type="evidence" value="ECO:0007669"/>
    <property type="project" value="UniProtKB-KW"/>
</dbReference>
<evidence type="ECO:0000256" key="2">
    <source>
        <dbReference type="ARBA" id="ARBA00022529"/>
    </source>
</evidence>
<dbReference type="Proteomes" id="UP000291949">
    <property type="component" value="Unassembled WGS sequence"/>
</dbReference>
<dbReference type="GO" id="GO:0005576">
    <property type="term" value="C:extracellular region"/>
    <property type="evidence" value="ECO:0007669"/>
    <property type="project" value="InterPro"/>
</dbReference>
<keyword evidence="3" id="KW-0425">Lantibiotic</keyword>
<dbReference type="NCBIfam" id="NF038155">
    <property type="entry name" value="lanthi_I_FDLD"/>
    <property type="match status" value="1"/>
</dbReference>
<dbReference type="InterPro" id="IPR006079">
    <property type="entry name" value="Lantibiotic_typ-A_Bacillales"/>
</dbReference>
<keyword evidence="5" id="KW-0078">Bacteriocin</keyword>
<dbReference type="GO" id="GO:0031640">
    <property type="term" value="P:killing of cells of another organism"/>
    <property type="evidence" value="ECO:0007669"/>
    <property type="project" value="UniProtKB-KW"/>
</dbReference>
<dbReference type="Proteomes" id="UP000538955">
    <property type="component" value="Unassembled WGS sequence"/>
</dbReference>
<evidence type="ECO:0000256" key="4">
    <source>
        <dbReference type="ARBA" id="ARBA00023022"/>
    </source>
</evidence>